<dbReference type="RefSeq" id="NP_732191.1">
    <property type="nucleotide sequence ID" value="NM_169739.3"/>
</dbReference>
<reference evidence="3 5" key="5">
    <citation type="journal article" date="2002" name="Genome Biol.">
        <title>Heterochromatic sequences in a Drosophila whole-genome shotgun assembly.</title>
        <authorList>
            <person name="Hoskins R.A."/>
            <person name="Smith C.D."/>
            <person name="Carlson J.W."/>
            <person name="Carvalho A.B."/>
            <person name="Halpern A."/>
            <person name="Kaminker J.S."/>
            <person name="Kennedy C."/>
            <person name="Mungall C.J."/>
            <person name="Sullivan B.A."/>
            <person name="Sutton G.G."/>
            <person name="Yasuhara J.C."/>
            <person name="Wakimoto B.T."/>
            <person name="Myers E.W."/>
            <person name="Celniker S.E."/>
            <person name="Rubin G.M."/>
            <person name="Karpen G.H."/>
        </authorList>
    </citation>
    <scope>NUCLEOTIDE SEQUENCE [LARGE SCALE GENOMIC DNA]</scope>
    <source>
        <strain evidence="5">Berkeley</strain>
    </source>
</reference>
<sequence>MKLLTVLLFIAISAFCEGSWLLSPVKPVEVESRPKTKKPAHNNNNLYYYSPEAIDSSFYYGFQPNCQCRPGPPGPPGPPGIPGLPGVEGAPGEKGDRGDRGESGQRGRPGKTGFPGPIGPPGLPGPPGRPGKSSSHEQKQGSNENPPPDNRNDIKKTNKPRAPQLLRANSDEIKYLNVSPQLAQNHKNRNRKSQITFAHFDRQKINQSNKITTLTKNLQTVTNSQKHKTNAPMRRKQTPNRKVIKNTTTDLSSSDRQSVNKMKGNNLGEKNILTDANNSMNLNISHVGSQQTKNVTKTGVKSSQIDDIPIPADVSAINSLNKEVNSQISNTTLQSIILEETTLPNNIKITDEKLDLNKLITITEEAPDAIHTTTVQNETLMSENAGEAQATEIPTEELGETTTYNMSNDEIDEFRFHDIGTHIEHRKPSDKSIN</sequence>
<dbReference type="Bgee" id="FBgn0051268">
    <property type="expression patterns" value="Expressed in larva"/>
</dbReference>
<dbReference type="AlphaFoldDB" id="Q8INA5"/>
<accession>Q8INA5</accession>
<reference evidence="3 5" key="1">
    <citation type="journal article" date="2000" name="Science">
        <title>The genome sequence of Drosophila melanogaster.</title>
        <authorList>
            <person name="Adams M.D."/>
            <person name="Celniker S.E."/>
            <person name="Holt R.A."/>
            <person name="Evans C.A."/>
            <person name="Gocayne J.D."/>
            <person name="Amanatides P.G."/>
            <person name="Scherer S.E."/>
            <person name="Li P.W."/>
            <person name="Hoskins R.A."/>
            <person name="Galle R.F."/>
            <person name="George R.A."/>
            <person name="Lewis S.E."/>
            <person name="Richards S."/>
            <person name="Ashburner M."/>
            <person name="Henderson S.N."/>
            <person name="Sutton G.G."/>
            <person name="Wortman J.R."/>
            <person name="Yandell M.D."/>
            <person name="Zhang Q."/>
            <person name="Chen L.X."/>
            <person name="Brandon R.C."/>
            <person name="Rogers Y.H."/>
            <person name="Blazej R.G."/>
            <person name="Champe M."/>
            <person name="Pfeiffer B.D."/>
            <person name="Wan K.H."/>
            <person name="Doyle C."/>
            <person name="Baxter E.G."/>
            <person name="Helt G."/>
            <person name="Nelson C.R."/>
            <person name="Gabor G.L."/>
            <person name="Abril J.F."/>
            <person name="Agbayani A."/>
            <person name="An H.J."/>
            <person name="Andrews-Pfannkoch C."/>
            <person name="Baldwin D."/>
            <person name="Ballew R.M."/>
            <person name="Basu A."/>
            <person name="Baxendale J."/>
            <person name="Bayraktaroglu L."/>
            <person name="Beasley E.M."/>
            <person name="Beeson K.Y."/>
            <person name="Benos P.V."/>
            <person name="Berman B.P."/>
            <person name="Bhandari D."/>
            <person name="Bolshakov S."/>
            <person name="Borkova D."/>
            <person name="Botchan M.R."/>
            <person name="Bouck J."/>
            <person name="Brokstein P."/>
            <person name="Brottier P."/>
            <person name="Burtis K.C."/>
            <person name="Busam D.A."/>
            <person name="Butler H."/>
            <person name="Cadieu E."/>
            <person name="Center A."/>
            <person name="Chandra I."/>
            <person name="Cherry J.M."/>
            <person name="Cawley S."/>
            <person name="Dahlke C."/>
            <person name="Davenport L.B."/>
            <person name="Davies P."/>
            <person name="de Pablos B."/>
            <person name="Delcher A."/>
            <person name="Deng Z."/>
            <person name="Mays A.D."/>
            <person name="Dew I."/>
            <person name="Dietz S.M."/>
            <person name="Dodson K."/>
            <person name="Doup L.E."/>
            <person name="Downes M."/>
            <person name="Dugan-Rocha S."/>
            <person name="Dunkov B.C."/>
            <person name="Dunn P."/>
            <person name="Durbin K.J."/>
            <person name="Evangelista C.C."/>
            <person name="Ferraz C."/>
            <person name="Ferriera S."/>
            <person name="Fleischmann W."/>
            <person name="Fosler C."/>
            <person name="Gabrielian A.E."/>
            <person name="Garg N.S."/>
            <person name="Gelbart W.M."/>
            <person name="Glasser K."/>
            <person name="Glodek A."/>
            <person name="Gong F."/>
            <person name="Gorrell J.H."/>
            <person name="Gu Z."/>
            <person name="Guan P."/>
            <person name="Harris M."/>
            <person name="Harris N.L."/>
            <person name="Harvey D."/>
            <person name="Heiman T.J."/>
            <person name="Hernandez J.R."/>
            <person name="Houck J."/>
            <person name="Hostin D."/>
            <person name="Houston K.A."/>
            <person name="Howland T.J."/>
            <person name="Wei M.H."/>
            <person name="Ibegwam C."/>
            <person name="Jalali M."/>
            <person name="Kalush F."/>
            <person name="Karpen G.H."/>
            <person name="Ke Z."/>
            <person name="Kennison J.A."/>
            <person name="Ketchum K.A."/>
            <person name="Kimmel B.E."/>
            <person name="Kodira C.D."/>
            <person name="Kraft C."/>
            <person name="Kravitz S."/>
            <person name="Kulp D."/>
            <person name="Lai Z."/>
            <person name="Lasko P."/>
            <person name="Lei Y."/>
            <person name="Levitsky A.A."/>
            <person name="Li J."/>
            <person name="Li Z."/>
            <person name="Liang Y."/>
            <person name="Lin X."/>
            <person name="Liu X."/>
            <person name="Mattei B."/>
            <person name="McIntosh T.C."/>
            <person name="McLeod M.P."/>
            <person name="McPherson D."/>
            <person name="Merkulov G."/>
            <person name="Milshina N.V."/>
            <person name="Mobarry C."/>
            <person name="Morris J."/>
            <person name="Moshrefi A."/>
            <person name="Mount S.M."/>
            <person name="Moy M."/>
            <person name="Murphy B."/>
            <person name="Murphy L."/>
            <person name="Muzny D.M."/>
            <person name="Nelson D.L."/>
            <person name="Nelson D.R."/>
            <person name="Nelson K.A."/>
            <person name="Nixon K."/>
            <person name="Nusskern D.R."/>
            <person name="Pacleb J.M."/>
            <person name="Palazzolo M."/>
            <person name="Pittman G.S."/>
            <person name="Pan S."/>
            <person name="Pollard J."/>
            <person name="Puri V."/>
            <person name="Reese M.G."/>
            <person name="Reinert K."/>
            <person name="Remington K."/>
            <person name="Saunders R.D."/>
            <person name="Scheeler F."/>
            <person name="Shen H."/>
            <person name="Shue B.C."/>
            <person name="Siden-Kiamos I."/>
            <person name="Simpson M."/>
            <person name="Skupski M.P."/>
            <person name="Smith T."/>
            <person name="Spier E."/>
            <person name="Spradling A.C."/>
            <person name="Stapleton M."/>
            <person name="Strong R."/>
            <person name="Sun E."/>
            <person name="Svirskas R."/>
            <person name="Tector C."/>
            <person name="Turner R."/>
            <person name="Venter E."/>
            <person name="Wang A.H."/>
            <person name="Wang X."/>
            <person name="Wang Z.Y."/>
            <person name="Wassarman D.A."/>
            <person name="Weinstock G.M."/>
            <person name="Weissenbach J."/>
            <person name="Williams S.M."/>
            <person name="WoodageT"/>
            <person name="Worley K.C."/>
            <person name="Wu D."/>
            <person name="Yang S."/>
            <person name="Yao Q.A."/>
            <person name="Ye J."/>
            <person name="Yeh R.F."/>
            <person name="Zaveri J.S."/>
            <person name="Zhan M."/>
            <person name="Zhang G."/>
            <person name="Zhao Q."/>
            <person name="Zheng L."/>
            <person name="Zheng X.H."/>
            <person name="Zhong F.N."/>
            <person name="Zhong W."/>
            <person name="Zhou X."/>
            <person name="Zhu S."/>
            <person name="Zhu X."/>
            <person name="Smith H.O."/>
            <person name="Gibbs R.A."/>
            <person name="Myers E.W."/>
            <person name="Rubin G.M."/>
            <person name="Venter J.C."/>
        </authorList>
    </citation>
    <scope>NUCLEOTIDE SEQUENCE [LARGE SCALE GENOMIC DNA]</scope>
    <source>
        <strain evidence="5">Berkeley</strain>
    </source>
</reference>
<name>Q8INA5_DROME</name>
<dbReference type="FlyBase" id="FBgn0051268">
    <property type="gene designation" value="CG31268"/>
</dbReference>
<organism evidence="3 5">
    <name type="scientific">Drosophila melanogaster</name>
    <name type="common">Fruit fly</name>
    <dbReference type="NCBI Taxonomy" id="7227"/>
    <lineage>
        <taxon>Eukaryota</taxon>
        <taxon>Metazoa</taxon>
        <taxon>Ecdysozoa</taxon>
        <taxon>Arthropoda</taxon>
        <taxon>Hexapoda</taxon>
        <taxon>Insecta</taxon>
        <taxon>Pterygota</taxon>
        <taxon>Neoptera</taxon>
        <taxon>Endopterygota</taxon>
        <taxon>Diptera</taxon>
        <taxon>Brachycera</taxon>
        <taxon>Muscomorpha</taxon>
        <taxon>Ephydroidea</taxon>
        <taxon>Drosophilidae</taxon>
        <taxon>Drosophila</taxon>
        <taxon>Sophophora</taxon>
    </lineage>
</organism>
<dbReference type="InterPro" id="IPR008160">
    <property type="entry name" value="Collagen"/>
</dbReference>
<dbReference type="Pfam" id="PF01391">
    <property type="entry name" value="Collagen"/>
    <property type="match status" value="1"/>
</dbReference>
<dbReference type="ExpressionAtlas" id="Q8INA5">
    <property type="expression patterns" value="baseline and differential"/>
</dbReference>
<reference evidence="3 5" key="2">
    <citation type="journal article" date="2002" name="Genome Biol.">
        <title>Finishing a whole-genome shotgun: release 3 of the Drosophila melanogaster euchromatic genome sequence.</title>
        <authorList>
            <person name="Celniker S.E."/>
            <person name="Wheeler D.A."/>
            <person name="Kronmiller B."/>
            <person name="Carlson J.W."/>
            <person name="Halpern A."/>
            <person name="Patel S."/>
            <person name="Adams M."/>
            <person name="Champe M."/>
            <person name="Dugan S.P."/>
            <person name="Frise E."/>
            <person name="Hodgson A."/>
            <person name="George R.A."/>
            <person name="Hoskins R.A."/>
            <person name="Laverty T."/>
            <person name="Muzny D.M."/>
            <person name="Nelson C.R."/>
            <person name="Pacleb J.M."/>
            <person name="Park S."/>
            <person name="Pfeiffer B.D."/>
            <person name="Richards S."/>
            <person name="Sodergren E.J."/>
            <person name="Svirskas R."/>
            <person name="Tabor P.E."/>
            <person name="Wan K."/>
            <person name="Stapleton M."/>
            <person name="Sutton G.G."/>
            <person name="Venter C."/>
            <person name="Weinstock G."/>
            <person name="Scherer S.E."/>
            <person name="Myers E.W."/>
            <person name="Gibbs R.A."/>
            <person name="Rubin G.M."/>
        </authorList>
    </citation>
    <scope>NUCLEOTIDE SEQUENCE [LARGE SCALE GENOMIC DNA]</scope>
    <source>
        <strain evidence="5">Berkeley</strain>
    </source>
</reference>
<dbReference type="EMBL" id="AE014297">
    <property type="protein sequence ID" value="AAN13727.1"/>
    <property type="molecule type" value="Genomic_DNA"/>
</dbReference>
<keyword evidence="2" id="KW-0732">Signal</keyword>
<keyword evidence="5" id="KW-1185">Reference proteome</keyword>
<dbReference type="VEuPathDB" id="VectorBase:FBgn0051268"/>
<dbReference type="AGR" id="FB:FBgn0051268"/>
<feature type="region of interest" description="Disordered" evidence="1">
    <location>
        <begin position="247"/>
        <end position="268"/>
    </location>
</feature>
<protein>
    <submittedName>
        <fullName evidence="3">Uncharacterized protein, isoform A</fullName>
    </submittedName>
</protein>
<dbReference type="UCSC" id="CG31268-RA">
    <property type="organism name" value="d. melanogaster"/>
</dbReference>
<dbReference type="PhylomeDB" id="Q8INA5"/>
<dbReference type="InParanoid" id="Q8INA5"/>
<dbReference type="PANTHER" id="PTHR24637">
    <property type="entry name" value="COLLAGEN"/>
    <property type="match status" value="1"/>
</dbReference>
<dbReference type="GeneID" id="318652"/>
<dbReference type="BioGRID-ORCS" id="318652">
    <property type="hits" value="0 hits in 1 CRISPR screen"/>
</dbReference>
<reference evidence="3 5" key="9">
    <citation type="journal article" date="2015" name="G3 (Bethesda)">
        <title>Gene Model Annotations for Drosophila melanogaster: Impact of High-Throughput Data.</title>
        <authorList>
            <consortium name="FlyBase Consortium"/>
            <person name="Matthews B.B."/>
            <person name="Dos Santos G."/>
            <person name="Crosby M.A."/>
            <person name="Emmert D.B."/>
            <person name="St Pierre S.E."/>
            <person name="Gramates L.S."/>
            <person name="Zhou P."/>
            <person name="Schroeder A.J."/>
            <person name="Falls K."/>
            <person name="Strelets V."/>
            <person name="Russo S.M."/>
            <person name="Gelbart W.M."/>
            <person name="null"/>
        </authorList>
    </citation>
    <scope>NUCLEOTIDE SEQUENCE [LARGE SCALE GENOMIC DNA]</scope>
    <source>
        <strain evidence="5">Berkeley</strain>
    </source>
</reference>
<feature type="signal peptide" evidence="2">
    <location>
        <begin position="1"/>
        <end position="18"/>
    </location>
</feature>
<dbReference type="PANTHER" id="PTHR24637:SF421">
    <property type="entry name" value="CUTICLE COLLAGEN DPY-2"/>
    <property type="match status" value="1"/>
</dbReference>
<feature type="compositionally biased region" description="Polar residues" evidence="1">
    <location>
        <begin position="247"/>
        <end position="260"/>
    </location>
</feature>
<feature type="compositionally biased region" description="Basic and acidic residues" evidence="1">
    <location>
        <begin position="91"/>
        <end position="105"/>
    </location>
</feature>
<dbReference type="OrthoDB" id="7867687at2759"/>
<feature type="compositionally biased region" description="Pro residues" evidence="1">
    <location>
        <begin position="117"/>
        <end position="129"/>
    </location>
</feature>
<evidence type="ECO:0000313" key="4">
    <source>
        <dbReference type="FlyBase" id="FBgn0051268"/>
    </source>
</evidence>
<reference evidence="3 5" key="7">
    <citation type="journal article" date="2007" name="Science">
        <title>The Release 5.1 annotation of Drosophila melanogaster heterochromatin.</title>
        <authorList>
            <person name="Smith C.D."/>
            <person name="Shu S."/>
            <person name="Mungall C.J."/>
            <person name="Karpen G.H."/>
        </authorList>
    </citation>
    <scope>NUCLEOTIDE SEQUENCE [LARGE SCALE GENOMIC DNA]</scope>
    <source>
        <strain evidence="5">Berkeley</strain>
    </source>
</reference>
<dbReference type="Proteomes" id="UP000000803">
    <property type="component" value="Chromosome 3R"/>
</dbReference>
<reference evidence="3 5" key="11">
    <citation type="journal article" date="2015" name="Genome Res.">
        <title>The Release 6 reference sequence of the Drosophila melanogaster genome.</title>
        <authorList>
            <person name="Hoskins R.A."/>
            <person name="Carlson J.W."/>
            <person name="Wan K.H."/>
            <person name="Park S."/>
            <person name="Mendez I."/>
            <person name="Galle S.E."/>
            <person name="Booth B.W."/>
            <person name="Pfeiffer B.D."/>
            <person name="George R.A."/>
            <person name="Svirskas R."/>
            <person name="Krzywinski M."/>
            <person name="Schein J."/>
            <person name="Accardo M.C."/>
            <person name="Damia E."/>
            <person name="Messina G."/>
            <person name="Mendez-Lago M."/>
            <person name="de Pablos B."/>
            <person name="Demakova O.V."/>
            <person name="Andreyeva E.N."/>
            <person name="Boldyreva L.V."/>
            <person name="Marra M."/>
            <person name="Carvalho A.B."/>
            <person name="Dimitri P."/>
            <person name="Villasante A."/>
            <person name="Zhimulev I.F."/>
            <person name="Rubin G.M."/>
            <person name="Karpen G.H."/>
            <person name="Celniker S.E."/>
        </authorList>
    </citation>
    <scope>NUCLEOTIDE SEQUENCE [LARGE SCALE GENOMIC DNA]</scope>
    <source>
        <strain evidence="5">Berkeley</strain>
    </source>
</reference>
<evidence type="ECO:0000313" key="3">
    <source>
        <dbReference type="EMBL" id="AAN13727.1"/>
    </source>
</evidence>
<reference evidence="3 5" key="4">
    <citation type="journal article" date="2002" name="Genome Biol.">
        <title>The transposable elements of the Drosophila melanogaster euchromatin: a genomics perspective.</title>
        <authorList>
            <person name="Kaminker J.S."/>
            <person name="Bergman C.M."/>
            <person name="Kronmiller B."/>
            <person name="Carlson J."/>
            <person name="Svirskas R."/>
            <person name="Patel S."/>
            <person name="Frise E."/>
            <person name="Wheeler D.A."/>
            <person name="Lewis S.E."/>
            <person name="Rubin G.M."/>
            <person name="Ashburner M."/>
            <person name="Celniker S.E."/>
        </authorList>
    </citation>
    <scope>NUCLEOTIDE SEQUENCE [LARGE SCALE GENOMIC DNA]</scope>
    <source>
        <strain evidence="5">Berkeley</strain>
    </source>
</reference>
<feature type="compositionally biased region" description="Pro residues" evidence="1">
    <location>
        <begin position="70"/>
        <end position="82"/>
    </location>
</feature>
<evidence type="ECO:0000256" key="1">
    <source>
        <dbReference type="SAM" id="MobiDB-lite"/>
    </source>
</evidence>
<proteinExistence type="predicted"/>
<reference evidence="3 5" key="3">
    <citation type="journal article" date="2002" name="Genome Biol.">
        <title>Annotation of the Drosophila melanogaster euchromatic genome: a systematic review.</title>
        <authorList>
            <person name="Misra S."/>
            <person name="Crosby M.A."/>
            <person name="Mungall C.J."/>
            <person name="Matthews B.B."/>
            <person name="Campbell K.S."/>
            <person name="Hradecky P."/>
            <person name="Huang Y."/>
            <person name="Kaminker J.S."/>
            <person name="Millburn G.H."/>
            <person name="Prochnik S.E."/>
            <person name="Smith C.D."/>
            <person name="Tupy J.L."/>
            <person name="Whitfied E.J."/>
            <person name="Bayraktaroglu L."/>
            <person name="Berman B.P."/>
            <person name="Bettencourt B.R."/>
            <person name="Celniker S.E."/>
            <person name="de Grey A.D."/>
            <person name="Drysdale R.A."/>
            <person name="Harris N.L."/>
            <person name="Richter J."/>
            <person name="Russo S."/>
            <person name="Schroeder A.J."/>
            <person name="Shu S.Q."/>
            <person name="Stapleton M."/>
            <person name="Yamada C."/>
            <person name="Ashburner M."/>
            <person name="Gelbart W.M."/>
            <person name="Rubin G.M."/>
            <person name="Lewis S.E."/>
        </authorList>
    </citation>
    <scope>GENOME REANNOTATION</scope>
    <source>
        <strain evidence="5">Berkeley</strain>
    </source>
</reference>
<evidence type="ECO:0000256" key="2">
    <source>
        <dbReference type="SAM" id="SignalP"/>
    </source>
</evidence>
<dbReference type="STRING" id="7227.FBpp0082831"/>
<evidence type="ECO:0000313" key="5">
    <source>
        <dbReference type="Proteomes" id="UP000000803"/>
    </source>
</evidence>
<gene>
    <name evidence="3" type="primary">Dmel\CG31268</name>
    <name evidence="3 4" type="ORF">CG31268</name>
    <name evidence="3" type="ORF">Dmel_CG31268</name>
</gene>
<reference evidence="3 5" key="8">
    <citation type="journal article" date="2007" name="Science">
        <title>Sequence finishing and mapping of Drosophila melanogaster heterochromatin.</title>
        <authorList>
            <person name="Hoskins R.A."/>
            <person name="Carlson J.W."/>
            <person name="Kennedy C."/>
            <person name="Acevedo D."/>
            <person name="Evans-Holm M."/>
            <person name="Frise E."/>
            <person name="Wan K.H."/>
            <person name="Park S."/>
            <person name="Mendez-Lago M."/>
            <person name="Rossi F."/>
            <person name="Villasante A."/>
            <person name="Dimitri P."/>
            <person name="Karpen G.H."/>
            <person name="Celniker S.E."/>
        </authorList>
    </citation>
    <scope>NUCLEOTIDE SEQUENCE [LARGE SCALE GENOMIC DNA]</scope>
    <source>
        <strain evidence="5">Berkeley</strain>
    </source>
</reference>
<dbReference type="OMA" id="TQNHKNR"/>
<dbReference type="eggNOG" id="KOG3544">
    <property type="taxonomic scope" value="Eukaryota"/>
</dbReference>
<dbReference type="PaxDb" id="7227-FBpp0082831"/>
<feature type="chain" id="PRO_5004308592" evidence="2">
    <location>
        <begin position="19"/>
        <end position="434"/>
    </location>
</feature>
<dbReference type="HOGENOM" id="CLU_035860_0_0_1"/>
<reference evidence="3 5" key="6">
    <citation type="journal article" date="2005" name="PLoS Comput. Biol.">
        <title>Combined evidence annotation of transposable elements in genome sequences.</title>
        <authorList>
            <person name="Quesneville H."/>
            <person name="Bergman C.M."/>
            <person name="Andrieu O."/>
            <person name="Autard D."/>
            <person name="Nouaud D."/>
            <person name="Ashburner M."/>
            <person name="Anxolabehere D."/>
        </authorList>
    </citation>
    <scope>NUCLEOTIDE SEQUENCE [LARGE SCALE GENOMIC DNA]</scope>
    <source>
        <strain evidence="5">Berkeley</strain>
    </source>
</reference>
<feature type="region of interest" description="Disordered" evidence="1">
    <location>
        <begin position="69"/>
        <end position="163"/>
    </location>
</feature>
<reference evidence="3 5" key="10">
    <citation type="journal article" date="2015" name="G3 (Bethesda)">
        <title>Gene Model Annotations for Drosophila melanogaster: The Rule-Benders.</title>
        <authorList>
            <consortium name="FlyBase Consortium"/>
            <person name="Crosby M.A."/>
            <person name="Gramates L.S."/>
            <person name="Dos Santos G."/>
            <person name="Matthews B.B."/>
            <person name="St Pierre S.E."/>
            <person name="Zhou P."/>
            <person name="Schroeder A.J."/>
            <person name="Falls K."/>
            <person name="Emmert D.B."/>
            <person name="Russo S.M."/>
            <person name="Gelbart W.M."/>
            <person name="null"/>
        </authorList>
    </citation>
    <scope>NUCLEOTIDE SEQUENCE [LARGE SCALE GENOMIC DNA]</scope>
    <source>
        <strain evidence="5">Berkeley</strain>
    </source>
</reference>